<organism evidence="5 6">
    <name type="scientific">Microbacterium faecale</name>
    <dbReference type="NCBI Taxonomy" id="1804630"/>
    <lineage>
        <taxon>Bacteria</taxon>
        <taxon>Bacillati</taxon>
        <taxon>Actinomycetota</taxon>
        <taxon>Actinomycetes</taxon>
        <taxon>Micrococcales</taxon>
        <taxon>Microbacteriaceae</taxon>
        <taxon>Microbacterium</taxon>
    </lineage>
</organism>
<evidence type="ECO:0000256" key="1">
    <source>
        <dbReference type="ARBA" id="ARBA00023015"/>
    </source>
</evidence>
<dbReference type="PANTHER" id="PTHR30146">
    <property type="entry name" value="LACI-RELATED TRANSCRIPTIONAL REPRESSOR"/>
    <property type="match status" value="1"/>
</dbReference>
<dbReference type="InterPro" id="IPR028082">
    <property type="entry name" value="Peripla_BP_I"/>
</dbReference>
<evidence type="ECO:0000313" key="6">
    <source>
        <dbReference type="Proteomes" id="UP000633205"/>
    </source>
</evidence>
<protein>
    <submittedName>
        <fullName evidence="5">LacI family transcriptional regulator</fullName>
    </submittedName>
</protein>
<dbReference type="InterPro" id="IPR010982">
    <property type="entry name" value="Lambda_DNA-bd_dom_sf"/>
</dbReference>
<dbReference type="SUPFAM" id="SSF53822">
    <property type="entry name" value="Periplasmic binding protein-like I"/>
    <property type="match status" value="1"/>
</dbReference>
<dbReference type="GO" id="GO:0003700">
    <property type="term" value="F:DNA-binding transcription factor activity"/>
    <property type="evidence" value="ECO:0007669"/>
    <property type="project" value="TreeGrafter"/>
</dbReference>
<dbReference type="Gene3D" id="1.10.260.40">
    <property type="entry name" value="lambda repressor-like DNA-binding domains"/>
    <property type="match status" value="1"/>
</dbReference>
<proteinExistence type="predicted"/>
<keyword evidence="3" id="KW-0804">Transcription</keyword>
<dbReference type="Proteomes" id="UP000633205">
    <property type="component" value="Unassembled WGS sequence"/>
</dbReference>
<dbReference type="InterPro" id="IPR000843">
    <property type="entry name" value="HTH_LacI"/>
</dbReference>
<sequence>MRAPSRVTLARVASESGVSVSTASRAVRGRGDMSAATRARVLRVADALGYSPTGERRGRPRGGTSLMFDLVLGHFHDPYTDEVTAGARTAAATLRYDLVLTTAHGNPDDDWPDRIRSRGTAGVILGLLVPTAAQLGRMREAGIPVVLLEPPEEAPERLPSVRTTDHAGGAAAAQHLLERGVRRFIVIGGAPSYRYGRARVEGFLSTIERATPGAPCVRAEADWGAMGAWRACAQSLAQIGGQGPIGVFACSDEMAAGAYRAIGEAGLVIPRDVMVVGFDDVRGARWLHPSLTTIRQPIREMAAAAVQMLARQVAGRDRVDDVVHLPTELVTRGSTRARFPV</sequence>
<dbReference type="GO" id="GO:0000976">
    <property type="term" value="F:transcription cis-regulatory region binding"/>
    <property type="evidence" value="ECO:0007669"/>
    <property type="project" value="TreeGrafter"/>
</dbReference>
<keyword evidence="6" id="KW-1185">Reference proteome</keyword>
<evidence type="ECO:0000256" key="2">
    <source>
        <dbReference type="ARBA" id="ARBA00023125"/>
    </source>
</evidence>
<dbReference type="CDD" id="cd01392">
    <property type="entry name" value="HTH_LacI"/>
    <property type="match status" value="1"/>
</dbReference>
<dbReference type="AlphaFoldDB" id="A0A916Y9S5"/>
<name>A0A916Y9S5_9MICO</name>
<dbReference type="Pfam" id="PF13377">
    <property type="entry name" value="Peripla_BP_3"/>
    <property type="match status" value="1"/>
</dbReference>
<keyword evidence="2" id="KW-0238">DNA-binding</keyword>
<reference evidence="5" key="1">
    <citation type="journal article" date="2014" name="Int. J. Syst. Evol. Microbiol.">
        <title>Complete genome sequence of Corynebacterium casei LMG S-19264T (=DSM 44701T), isolated from a smear-ripened cheese.</title>
        <authorList>
            <consortium name="US DOE Joint Genome Institute (JGI-PGF)"/>
            <person name="Walter F."/>
            <person name="Albersmeier A."/>
            <person name="Kalinowski J."/>
            <person name="Ruckert C."/>
        </authorList>
    </citation>
    <scope>NUCLEOTIDE SEQUENCE</scope>
    <source>
        <strain evidence="5">CGMCC 1.15152</strain>
    </source>
</reference>
<feature type="domain" description="HTH lacI-type" evidence="4">
    <location>
        <begin position="7"/>
        <end position="61"/>
    </location>
</feature>
<gene>
    <name evidence="5" type="primary">lacI</name>
    <name evidence="5" type="ORF">GCM10010915_15850</name>
</gene>
<accession>A0A916Y9S5</accession>
<evidence type="ECO:0000313" key="5">
    <source>
        <dbReference type="EMBL" id="GGD36062.1"/>
    </source>
</evidence>
<dbReference type="Gene3D" id="3.40.50.2300">
    <property type="match status" value="2"/>
</dbReference>
<dbReference type="PANTHER" id="PTHR30146:SF153">
    <property type="entry name" value="LACTOSE OPERON REPRESSOR"/>
    <property type="match status" value="1"/>
</dbReference>
<dbReference type="EMBL" id="BMHO01000001">
    <property type="protein sequence ID" value="GGD36062.1"/>
    <property type="molecule type" value="Genomic_DNA"/>
</dbReference>
<dbReference type="RefSeq" id="WP_188711736.1">
    <property type="nucleotide sequence ID" value="NZ_BMHO01000001.1"/>
</dbReference>
<dbReference type="Pfam" id="PF00356">
    <property type="entry name" value="LacI"/>
    <property type="match status" value="1"/>
</dbReference>
<evidence type="ECO:0000256" key="3">
    <source>
        <dbReference type="ARBA" id="ARBA00023163"/>
    </source>
</evidence>
<evidence type="ECO:0000259" key="4">
    <source>
        <dbReference type="PROSITE" id="PS50932"/>
    </source>
</evidence>
<dbReference type="PROSITE" id="PS50932">
    <property type="entry name" value="HTH_LACI_2"/>
    <property type="match status" value="1"/>
</dbReference>
<comment type="caution">
    <text evidence="5">The sequence shown here is derived from an EMBL/GenBank/DDBJ whole genome shotgun (WGS) entry which is preliminary data.</text>
</comment>
<dbReference type="InterPro" id="IPR046335">
    <property type="entry name" value="LacI/GalR-like_sensor"/>
</dbReference>
<reference evidence="5" key="2">
    <citation type="submission" date="2020-09" db="EMBL/GenBank/DDBJ databases">
        <authorList>
            <person name="Sun Q."/>
            <person name="Zhou Y."/>
        </authorList>
    </citation>
    <scope>NUCLEOTIDE SEQUENCE</scope>
    <source>
        <strain evidence="5">CGMCC 1.15152</strain>
    </source>
</reference>
<keyword evidence="1" id="KW-0805">Transcription regulation</keyword>
<dbReference type="SUPFAM" id="SSF47413">
    <property type="entry name" value="lambda repressor-like DNA-binding domains"/>
    <property type="match status" value="1"/>
</dbReference>
<dbReference type="SMART" id="SM00354">
    <property type="entry name" value="HTH_LACI"/>
    <property type="match status" value="1"/>
</dbReference>